<feature type="domain" description="Amidohydrolase 3" evidence="1">
    <location>
        <begin position="47"/>
        <end position="479"/>
    </location>
</feature>
<dbReference type="Gene3D" id="3.20.20.140">
    <property type="entry name" value="Metal-dependent hydrolases"/>
    <property type="match status" value="1"/>
</dbReference>
<dbReference type="InterPro" id="IPR011059">
    <property type="entry name" value="Metal-dep_hydrolase_composite"/>
</dbReference>
<gene>
    <name evidence="2" type="ORF">JF888_11145</name>
</gene>
<dbReference type="InterPro" id="IPR033932">
    <property type="entry name" value="YtcJ-like"/>
</dbReference>
<dbReference type="PANTHER" id="PTHR22642:SF2">
    <property type="entry name" value="PROTEIN LONG AFTER FAR-RED 3"/>
    <property type="match status" value="1"/>
</dbReference>
<comment type="caution">
    <text evidence="2">The sequence shown here is derived from an EMBL/GenBank/DDBJ whole genome shotgun (WGS) entry which is preliminary data.</text>
</comment>
<dbReference type="SUPFAM" id="SSF51338">
    <property type="entry name" value="Composite domain of metallo-dependent hydrolases"/>
    <property type="match status" value="1"/>
</dbReference>
<evidence type="ECO:0000259" key="1">
    <source>
        <dbReference type="Pfam" id="PF07969"/>
    </source>
</evidence>
<dbReference type="Proteomes" id="UP000620075">
    <property type="component" value="Unassembled WGS sequence"/>
</dbReference>
<dbReference type="InterPro" id="IPR032466">
    <property type="entry name" value="Metal_Hydrolase"/>
</dbReference>
<name>A0A934KFD6_9BACT</name>
<dbReference type="RefSeq" id="WP_338180218.1">
    <property type="nucleotide sequence ID" value="NZ_JAEKNQ010000040.1"/>
</dbReference>
<protein>
    <submittedName>
        <fullName evidence="2">Amidohydrolase</fullName>
    </submittedName>
</protein>
<evidence type="ECO:0000313" key="3">
    <source>
        <dbReference type="Proteomes" id="UP000620075"/>
    </source>
</evidence>
<dbReference type="InterPro" id="IPR013108">
    <property type="entry name" value="Amidohydro_3"/>
</dbReference>
<dbReference type="GO" id="GO:0016810">
    <property type="term" value="F:hydrolase activity, acting on carbon-nitrogen (but not peptide) bonds"/>
    <property type="evidence" value="ECO:0007669"/>
    <property type="project" value="InterPro"/>
</dbReference>
<dbReference type="Gene3D" id="3.10.310.70">
    <property type="match status" value="1"/>
</dbReference>
<dbReference type="Gene3D" id="2.30.40.10">
    <property type="entry name" value="Urease, subunit C, domain 1"/>
    <property type="match status" value="1"/>
</dbReference>
<sequence>MVSGGNVLLAGCRPEIAAGPDGCILATGARARTVAGRDALVLGLRGLAWPGLGDSHLHLEALALGRLGVDLSGARSREEALERVHRRARSLPSDAWLLGRGWYNDQWRAPGFPDRHDLDRAAAGRAVLLHRADGHSAWLSTAALRAAGITAGTSDPEGGVIDRGRDGGPTGILRESAIALVAPAVPEIPAVAYDGALLAALRDLARLGLTSVQSFDGPRSFASLQRLHAARRLPLRVTHHLPVAQLGEAERMGVRSGLGDDMLRVWGVKGFLDGSVGSRTAQMLDGSGVEVMPQDELEDAVRRCARAGLNICLHAIGDRAVRRALDALLPLSGARPDWRPRLEHAQFVHPDDAPRFRAGGVIASMQPIHAVTDRPLTDAEWPKQAAHAHAWKALKRAGAILAFGTDAPVESADPLACLHAATTWRREVGWHPEQALSQREALSAYTVGAAFSAGLERKLGRLAAGYLCDVTVVDSGRVTATIVGGRLVVGG</sequence>
<proteinExistence type="predicted"/>
<reference evidence="2 3" key="1">
    <citation type="submission" date="2020-10" db="EMBL/GenBank/DDBJ databases">
        <title>Ca. Dormibacterota MAGs.</title>
        <authorList>
            <person name="Montgomery K."/>
        </authorList>
    </citation>
    <scope>NUCLEOTIDE SEQUENCE [LARGE SCALE GENOMIC DNA]</scope>
    <source>
        <strain evidence="2">SC8811_S16_3</strain>
    </source>
</reference>
<evidence type="ECO:0000313" key="2">
    <source>
        <dbReference type="EMBL" id="MBJ7603730.1"/>
    </source>
</evidence>
<dbReference type="EMBL" id="JAEKNQ010000040">
    <property type="protein sequence ID" value="MBJ7603730.1"/>
    <property type="molecule type" value="Genomic_DNA"/>
</dbReference>
<dbReference type="SUPFAM" id="SSF51556">
    <property type="entry name" value="Metallo-dependent hydrolases"/>
    <property type="match status" value="1"/>
</dbReference>
<accession>A0A934KFD6</accession>
<organism evidence="2 3">
    <name type="scientific">Candidatus Dormiibacter inghamiae</name>
    <dbReference type="NCBI Taxonomy" id="3127013"/>
    <lineage>
        <taxon>Bacteria</taxon>
        <taxon>Bacillati</taxon>
        <taxon>Candidatus Dormiibacterota</taxon>
        <taxon>Candidatus Dormibacteria</taxon>
        <taxon>Candidatus Dormibacterales</taxon>
        <taxon>Candidatus Dormibacteraceae</taxon>
        <taxon>Candidatus Dormiibacter</taxon>
    </lineage>
</organism>
<dbReference type="Pfam" id="PF07969">
    <property type="entry name" value="Amidohydro_3"/>
    <property type="match status" value="1"/>
</dbReference>
<dbReference type="CDD" id="cd01300">
    <property type="entry name" value="YtcJ_like"/>
    <property type="match status" value="1"/>
</dbReference>
<dbReference type="PANTHER" id="PTHR22642">
    <property type="entry name" value="IMIDAZOLONEPROPIONASE"/>
    <property type="match status" value="1"/>
</dbReference>
<dbReference type="AlphaFoldDB" id="A0A934KFD6"/>